<dbReference type="Proteomes" id="UP000243459">
    <property type="component" value="Chromosome 4"/>
</dbReference>
<protein>
    <submittedName>
        <fullName evidence="2">Uncharacterized protein</fullName>
    </submittedName>
</protein>
<feature type="compositionally biased region" description="Basic and acidic residues" evidence="1">
    <location>
        <begin position="92"/>
        <end position="111"/>
    </location>
</feature>
<name>A0A5P1F4S0_ASPOF</name>
<evidence type="ECO:0000256" key="1">
    <source>
        <dbReference type="SAM" id="MobiDB-lite"/>
    </source>
</evidence>
<evidence type="ECO:0000313" key="2">
    <source>
        <dbReference type="EMBL" id="ONK73114.1"/>
    </source>
</evidence>
<dbReference type="AlphaFoldDB" id="A0A5P1F4S0"/>
<dbReference type="EMBL" id="CM007384">
    <property type="protein sequence ID" value="ONK73114.1"/>
    <property type="molecule type" value="Genomic_DNA"/>
</dbReference>
<accession>A0A5P1F4S0</accession>
<dbReference type="Gramene" id="ONK73114">
    <property type="protein sequence ID" value="ONK73114"/>
    <property type="gene ID" value="A4U43_C04F27400"/>
</dbReference>
<organism evidence="2 3">
    <name type="scientific">Asparagus officinalis</name>
    <name type="common">Garden asparagus</name>
    <dbReference type="NCBI Taxonomy" id="4686"/>
    <lineage>
        <taxon>Eukaryota</taxon>
        <taxon>Viridiplantae</taxon>
        <taxon>Streptophyta</taxon>
        <taxon>Embryophyta</taxon>
        <taxon>Tracheophyta</taxon>
        <taxon>Spermatophyta</taxon>
        <taxon>Magnoliopsida</taxon>
        <taxon>Liliopsida</taxon>
        <taxon>Asparagales</taxon>
        <taxon>Asparagaceae</taxon>
        <taxon>Asparagoideae</taxon>
        <taxon>Asparagus</taxon>
    </lineage>
</organism>
<keyword evidence="3" id="KW-1185">Reference proteome</keyword>
<proteinExistence type="predicted"/>
<sequence length="159" mass="16749">MAVQAAWSGLERRKSSAGWGGGARSVGYGDGLGTRSLQPAWSALCRRRARRRKREVEVAGGGGGWLEAIGRPGGLAASMTMAGGGEAGSEAVARRAEQRRGSGSRSEERRKGAGRVAVTTKRGRLVRPEMKGGSAADRGGVLGREWSSLFWVEGRLIKV</sequence>
<reference evidence="3" key="1">
    <citation type="journal article" date="2017" name="Nat. Commun.">
        <title>The asparagus genome sheds light on the origin and evolution of a young Y chromosome.</title>
        <authorList>
            <person name="Harkess A."/>
            <person name="Zhou J."/>
            <person name="Xu C."/>
            <person name="Bowers J.E."/>
            <person name="Van der Hulst R."/>
            <person name="Ayyampalayam S."/>
            <person name="Mercati F."/>
            <person name="Riccardi P."/>
            <person name="McKain M.R."/>
            <person name="Kakrana A."/>
            <person name="Tang H."/>
            <person name="Ray J."/>
            <person name="Groenendijk J."/>
            <person name="Arikit S."/>
            <person name="Mathioni S.M."/>
            <person name="Nakano M."/>
            <person name="Shan H."/>
            <person name="Telgmann-Rauber A."/>
            <person name="Kanno A."/>
            <person name="Yue Z."/>
            <person name="Chen H."/>
            <person name="Li W."/>
            <person name="Chen Y."/>
            <person name="Xu X."/>
            <person name="Zhang Y."/>
            <person name="Luo S."/>
            <person name="Chen H."/>
            <person name="Gao J."/>
            <person name="Mao Z."/>
            <person name="Pires J.C."/>
            <person name="Luo M."/>
            <person name="Kudrna D."/>
            <person name="Wing R.A."/>
            <person name="Meyers B.C."/>
            <person name="Yi K."/>
            <person name="Kong H."/>
            <person name="Lavrijsen P."/>
            <person name="Sunseri F."/>
            <person name="Falavigna A."/>
            <person name="Ye Y."/>
            <person name="Leebens-Mack J.H."/>
            <person name="Chen G."/>
        </authorList>
    </citation>
    <scope>NUCLEOTIDE SEQUENCE [LARGE SCALE GENOMIC DNA]</scope>
    <source>
        <strain evidence="3">cv. DH0086</strain>
    </source>
</reference>
<feature type="region of interest" description="Disordered" evidence="1">
    <location>
        <begin position="77"/>
        <end position="138"/>
    </location>
</feature>
<gene>
    <name evidence="2" type="ORF">A4U43_C04F27400</name>
</gene>
<evidence type="ECO:0000313" key="3">
    <source>
        <dbReference type="Proteomes" id="UP000243459"/>
    </source>
</evidence>